<reference evidence="2" key="1">
    <citation type="journal article" date="2024" name="Proc. Natl. Acad. Sci. U.S.A.">
        <title>Extraordinary preservation of gene collinearity over three hundred million years revealed in homosporous lycophytes.</title>
        <authorList>
            <person name="Li C."/>
            <person name="Wickell D."/>
            <person name="Kuo L.Y."/>
            <person name="Chen X."/>
            <person name="Nie B."/>
            <person name="Liao X."/>
            <person name="Peng D."/>
            <person name="Ji J."/>
            <person name="Jenkins J."/>
            <person name="Williams M."/>
            <person name="Shu S."/>
            <person name="Plott C."/>
            <person name="Barry K."/>
            <person name="Rajasekar S."/>
            <person name="Grimwood J."/>
            <person name="Han X."/>
            <person name="Sun S."/>
            <person name="Hou Z."/>
            <person name="He W."/>
            <person name="Dai G."/>
            <person name="Sun C."/>
            <person name="Schmutz J."/>
            <person name="Leebens-Mack J.H."/>
            <person name="Li F.W."/>
            <person name="Wang L."/>
        </authorList>
    </citation>
    <scope>NUCLEOTIDE SEQUENCE [LARGE SCALE GENOMIC DNA]</scope>
    <source>
        <strain evidence="2">cv. PW_Plant_1</strain>
    </source>
</reference>
<dbReference type="Proteomes" id="UP001162992">
    <property type="component" value="Chromosome 17"/>
</dbReference>
<comment type="caution">
    <text evidence="1">The sequence shown here is derived from an EMBL/GenBank/DDBJ whole genome shotgun (WGS) entry which is preliminary data.</text>
</comment>
<sequence length="553" mass="61627">MHGISRCCERKYNEKGKNAKRKRGRERERILSGLHNNQSSGYDPYLNTDAGTMSPFEHGEVFVLDDGGEVDLDLGNYERFLDVTLTKDNNITTGKIYQAVIDKERRGDFLGKTVQVVPHITGEIQDWIERVAAVPVDGKEGSADICVIELGGTVGDIESMAFIEALRQFQFRVGSENFCLVHVSLVPVLGVVGEQKTKPTQHSVQELRALGLTPHLLACRSAQPLEHSTKEKLSQFCHVPAAHILSIHDVPNIWHVPLLLKNQKTHLAILRGLNLSNRLHPELEEWTRRAERCDSLSIPVRIAMVGKYTGLSDSYLSVLKALQHASIACSRKLSIEWVAATDLEDSTRNETPDTHASAWSVLRGADGVVVPGGFGGRGAQGKILAAKYARESNVPYLGICLGMQIAVIEFTRSVLGLENANSTEFEPDTPNPCVIFMPEVSKTHMGGTMRLGSRRTYFQTPDCLVSKLYQTETFVDERHRHRYEVNPKMVSNLEKAGLRFVGKDETGQRMEILELPGHCYYVGVQFHPEFKSRPGRPSAVFLGKCAFQKCLRL</sequence>
<evidence type="ECO:0000313" key="1">
    <source>
        <dbReference type="EMBL" id="KAJ7524984.1"/>
    </source>
</evidence>
<accession>A0ACC2B5B9</accession>
<name>A0ACC2B5B9_DIPCM</name>
<protein>
    <submittedName>
        <fullName evidence="1">Uncharacterized protein</fullName>
    </submittedName>
</protein>
<organism evidence="1 2">
    <name type="scientific">Diphasiastrum complanatum</name>
    <name type="common">Issler's clubmoss</name>
    <name type="synonym">Lycopodium complanatum</name>
    <dbReference type="NCBI Taxonomy" id="34168"/>
    <lineage>
        <taxon>Eukaryota</taxon>
        <taxon>Viridiplantae</taxon>
        <taxon>Streptophyta</taxon>
        <taxon>Embryophyta</taxon>
        <taxon>Tracheophyta</taxon>
        <taxon>Lycopodiopsida</taxon>
        <taxon>Lycopodiales</taxon>
        <taxon>Lycopodiaceae</taxon>
        <taxon>Lycopodioideae</taxon>
        <taxon>Diphasiastrum</taxon>
    </lineage>
</organism>
<keyword evidence="2" id="KW-1185">Reference proteome</keyword>
<dbReference type="EMBL" id="CM055108">
    <property type="protein sequence ID" value="KAJ7524984.1"/>
    <property type="molecule type" value="Genomic_DNA"/>
</dbReference>
<proteinExistence type="predicted"/>
<gene>
    <name evidence="1" type="ORF">O6H91_17G030800</name>
</gene>
<evidence type="ECO:0000313" key="2">
    <source>
        <dbReference type="Proteomes" id="UP001162992"/>
    </source>
</evidence>